<evidence type="ECO:0000256" key="4">
    <source>
        <dbReference type="ARBA" id="ARBA00022617"/>
    </source>
</evidence>
<evidence type="ECO:0000256" key="1">
    <source>
        <dbReference type="ARBA" id="ARBA00001971"/>
    </source>
</evidence>
<dbReference type="Gene3D" id="1.10.630.10">
    <property type="entry name" value="Cytochrome P450"/>
    <property type="match status" value="2"/>
</dbReference>
<comment type="similarity">
    <text evidence="3">Belongs to the cytochrome P450 family.</text>
</comment>
<keyword evidence="11" id="KW-1185">Reference proteome</keyword>
<evidence type="ECO:0000256" key="7">
    <source>
        <dbReference type="ARBA" id="ARBA00023004"/>
    </source>
</evidence>
<sequence>MEMIGKTVLNISLNSQQGYNTLADCMLSTIRWHQANAETNPLSHLNLVRKYIHWSNGCQMDHYIGDLLDKRYEYLVVETRNHISDSTGKSVIDLVLQARIKEGNSISPPNKLDPEFRLFAIRQVQLFLFTGRDSTSTVIKETLRLFPPASASREGFESETVINDTGKTCSINGIFILTLHTELQRNPLHWVDPDTFIPERFLAKSDEKLYPPRTAWRPFEKGIRNCLSEGLVITELKVLLAIVSTGFDFETTYNELDAMGGKVADKWKHQGERAYQIEEGAAHPCERMTVRARVRRIQYCIYG</sequence>
<keyword evidence="4 9" id="KW-0349">Heme</keyword>
<name>A0A8H3ECX4_9LECA</name>
<evidence type="ECO:0000256" key="5">
    <source>
        <dbReference type="ARBA" id="ARBA00022723"/>
    </source>
</evidence>
<gene>
    <name evidence="10" type="ORF">GOMPHAMPRED_000034</name>
</gene>
<protein>
    <recommendedName>
        <fullName evidence="12">Cytochrome P450</fullName>
    </recommendedName>
</protein>
<evidence type="ECO:0000256" key="6">
    <source>
        <dbReference type="ARBA" id="ARBA00023002"/>
    </source>
</evidence>
<evidence type="ECO:0008006" key="12">
    <source>
        <dbReference type="Google" id="ProtNLM"/>
    </source>
</evidence>
<reference evidence="10" key="1">
    <citation type="submission" date="2021-03" db="EMBL/GenBank/DDBJ databases">
        <authorList>
            <person name="Tagirdzhanova G."/>
        </authorList>
    </citation>
    <scope>NUCLEOTIDE SEQUENCE</scope>
</reference>
<dbReference type="GO" id="GO:0016705">
    <property type="term" value="F:oxidoreductase activity, acting on paired donors, with incorporation or reduction of molecular oxygen"/>
    <property type="evidence" value="ECO:0007669"/>
    <property type="project" value="InterPro"/>
</dbReference>
<evidence type="ECO:0000256" key="2">
    <source>
        <dbReference type="ARBA" id="ARBA00005179"/>
    </source>
</evidence>
<dbReference type="InterPro" id="IPR002403">
    <property type="entry name" value="Cyt_P450_E_grp-IV"/>
</dbReference>
<dbReference type="EMBL" id="CAJPDQ010000001">
    <property type="protein sequence ID" value="CAF9902924.1"/>
    <property type="molecule type" value="Genomic_DNA"/>
</dbReference>
<evidence type="ECO:0000313" key="10">
    <source>
        <dbReference type="EMBL" id="CAF9902924.1"/>
    </source>
</evidence>
<dbReference type="OrthoDB" id="10029320at2759"/>
<dbReference type="InterPro" id="IPR001128">
    <property type="entry name" value="Cyt_P450"/>
</dbReference>
<dbReference type="PRINTS" id="PR00465">
    <property type="entry name" value="EP450IV"/>
</dbReference>
<dbReference type="Proteomes" id="UP000664169">
    <property type="component" value="Unassembled WGS sequence"/>
</dbReference>
<comment type="caution">
    <text evidence="10">The sequence shown here is derived from an EMBL/GenBank/DDBJ whole genome shotgun (WGS) entry which is preliminary data.</text>
</comment>
<dbReference type="PANTHER" id="PTHR24305">
    <property type="entry name" value="CYTOCHROME P450"/>
    <property type="match status" value="1"/>
</dbReference>
<comment type="cofactor">
    <cofactor evidence="1 9">
        <name>heme</name>
        <dbReference type="ChEBI" id="CHEBI:30413"/>
    </cofactor>
</comment>
<evidence type="ECO:0000313" key="11">
    <source>
        <dbReference type="Proteomes" id="UP000664169"/>
    </source>
</evidence>
<dbReference type="InterPro" id="IPR036396">
    <property type="entry name" value="Cyt_P450_sf"/>
</dbReference>
<dbReference type="GO" id="GO:0005506">
    <property type="term" value="F:iron ion binding"/>
    <property type="evidence" value="ECO:0007669"/>
    <property type="project" value="InterPro"/>
</dbReference>
<organism evidence="10 11">
    <name type="scientific">Gomphillus americanus</name>
    <dbReference type="NCBI Taxonomy" id="1940652"/>
    <lineage>
        <taxon>Eukaryota</taxon>
        <taxon>Fungi</taxon>
        <taxon>Dikarya</taxon>
        <taxon>Ascomycota</taxon>
        <taxon>Pezizomycotina</taxon>
        <taxon>Lecanoromycetes</taxon>
        <taxon>OSLEUM clade</taxon>
        <taxon>Ostropomycetidae</taxon>
        <taxon>Ostropales</taxon>
        <taxon>Graphidaceae</taxon>
        <taxon>Gomphilloideae</taxon>
        <taxon>Gomphillus</taxon>
    </lineage>
</organism>
<keyword evidence="8" id="KW-0503">Monooxygenase</keyword>
<evidence type="ECO:0000256" key="9">
    <source>
        <dbReference type="PIRSR" id="PIRSR602403-1"/>
    </source>
</evidence>
<dbReference type="PANTHER" id="PTHR24305:SF107">
    <property type="entry name" value="P450, PUTATIVE (EUROFUNG)-RELATED"/>
    <property type="match status" value="1"/>
</dbReference>
<feature type="binding site" description="axial binding residue" evidence="9">
    <location>
        <position position="226"/>
    </location>
    <ligand>
        <name>heme</name>
        <dbReference type="ChEBI" id="CHEBI:30413"/>
    </ligand>
    <ligandPart>
        <name>Fe</name>
        <dbReference type="ChEBI" id="CHEBI:18248"/>
    </ligandPart>
</feature>
<comment type="pathway">
    <text evidence="2">Secondary metabolite biosynthesis.</text>
</comment>
<evidence type="ECO:0000256" key="8">
    <source>
        <dbReference type="ARBA" id="ARBA00023033"/>
    </source>
</evidence>
<accession>A0A8H3ECX4</accession>
<dbReference type="GO" id="GO:0004497">
    <property type="term" value="F:monooxygenase activity"/>
    <property type="evidence" value="ECO:0007669"/>
    <property type="project" value="UniProtKB-KW"/>
</dbReference>
<dbReference type="Pfam" id="PF00067">
    <property type="entry name" value="p450"/>
    <property type="match status" value="1"/>
</dbReference>
<dbReference type="InterPro" id="IPR050121">
    <property type="entry name" value="Cytochrome_P450_monoxygenase"/>
</dbReference>
<dbReference type="AlphaFoldDB" id="A0A8H3ECX4"/>
<evidence type="ECO:0000256" key="3">
    <source>
        <dbReference type="ARBA" id="ARBA00010617"/>
    </source>
</evidence>
<keyword evidence="7 9" id="KW-0408">Iron</keyword>
<keyword evidence="5 9" id="KW-0479">Metal-binding</keyword>
<dbReference type="SUPFAM" id="SSF48264">
    <property type="entry name" value="Cytochrome P450"/>
    <property type="match status" value="1"/>
</dbReference>
<proteinExistence type="inferred from homology"/>
<keyword evidence="6" id="KW-0560">Oxidoreductase</keyword>
<dbReference type="GO" id="GO:0020037">
    <property type="term" value="F:heme binding"/>
    <property type="evidence" value="ECO:0007669"/>
    <property type="project" value="InterPro"/>
</dbReference>